<feature type="coiled-coil region" evidence="7">
    <location>
        <begin position="153"/>
        <end position="253"/>
    </location>
</feature>
<comment type="caution">
    <text evidence="14">The sequence shown here is derived from an EMBL/GenBank/DDBJ whole genome shotgun (WGS) entry which is preliminary data.</text>
</comment>
<feature type="transmembrane region" description="Helical" evidence="8">
    <location>
        <begin position="519"/>
        <end position="539"/>
    </location>
</feature>
<evidence type="ECO:0000256" key="4">
    <source>
        <dbReference type="ARBA" id="ARBA00022692"/>
    </source>
</evidence>
<name>A0ABP9W110_9BACT</name>
<dbReference type="InterPro" id="IPR049142">
    <property type="entry name" value="MS_channel_1st"/>
</dbReference>
<evidence type="ECO:0000259" key="11">
    <source>
        <dbReference type="Pfam" id="PF12795"/>
    </source>
</evidence>
<dbReference type="Pfam" id="PF12795">
    <property type="entry name" value="MscS_porin"/>
    <property type="match status" value="1"/>
</dbReference>
<dbReference type="InterPro" id="IPR023408">
    <property type="entry name" value="MscS_beta-dom_sf"/>
</dbReference>
<evidence type="ECO:0000313" key="14">
    <source>
        <dbReference type="EMBL" id="GAA5511065.1"/>
    </source>
</evidence>
<keyword evidence="6 8" id="KW-0472">Membrane</keyword>
<dbReference type="Pfam" id="PF00924">
    <property type="entry name" value="MS_channel_2nd"/>
    <property type="match status" value="1"/>
</dbReference>
<keyword evidence="4 8" id="KW-0812">Transmembrane</keyword>
<feature type="coiled-coil region" evidence="7">
    <location>
        <begin position="387"/>
        <end position="414"/>
    </location>
</feature>
<dbReference type="InterPro" id="IPR025692">
    <property type="entry name" value="MscS_IM_dom1"/>
</dbReference>
<dbReference type="PANTHER" id="PTHR30347:SF1">
    <property type="entry name" value="MECHANOSENSITIVE CHANNEL MSCK"/>
    <property type="match status" value="1"/>
</dbReference>
<evidence type="ECO:0000259" key="10">
    <source>
        <dbReference type="Pfam" id="PF12794"/>
    </source>
</evidence>
<dbReference type="EMBL" id="BAABRO010000034">
    <property type="protein sequence ID" value="GAA5511065.1"/>
    <property type="molecule type" value="Genomic_DNA"/>
</dbReference>
<evidence type="ECO:0000256" key="1">
    <source>
        <dbReference type="ARBA" id="ARBA00004651"/>
    </source>
</evidence>
<dbReference type="Proteomes" id="UP001416858">
    <property type="component" value="Unassembled WGS sequence"/>
</dbReference>
<evidence type="ECO:0000256" key="7">
    <source>
        <dbReference type="SAM" id="Coils"/>
    </source>
</evidence>
<feature type="domain" description="Mechanosensitive ion channel transmembrane helices 2/3" evidence="13">
    <location>
        <begin position="922"/>
        <end position="963"/>
    </location>
</feature>
<feature type="domain" description="Mechanosensitive ion channel inner membrane" evidence="10">
    <location>
        <begin position="526"/>
        <end position="863"/>
    </location>
</feature>
<dbReference type="Pfam" id="PF21088">
    <property type="entry name" value="MS_channel_1st"/>
    <property type="match status" value="1"/>
</dbReference>
<feature type="domain" description="Mechanosensitive ion channel MscS C-terminal" evidence="12">
    <location>
        <begin position="1039"/>
        <end position="1121"/>
    </location>
</feature>
<feature type="transmembrane region" description="Helical" evidence="8">
    <location>
        <begin position="560"/>
        <end position="589"/>
    </location>
</feature>
<dbReference type="Pfam" id="PF21082">
    <property type="entry name" value="MS_channel_3rd"/>
    <property type="match status" value="1"/>
</dbReference>
<dbReference type="InterPro" id="IPR024393">
    <property type="entry name" value="MscS_porin"/>
</dbReference>
<evidence type="ECO:0000256" key="3">
    <source>
        <dbReference type="ARBA" id="ARBA00022475"/>
    </source>
</evidence>
<dbReference type="Gene3D" id="2.30.30.60">
    <property type="match status" value="1"/>
</dbReference>
<feature type="transmembrane region" description="Helical" evidence="8">
    <location>
        <begin position="595"/>
        <end position="614"/>
    </location>
</feature>
<evidence type="ECO:0000259" key="13">
    <source>
        <dbReference type="Pfam" id="PF21088"/>
    </source>
</evidence>
<feature type="transmembrane region" description="Helical" evidence="8">
    <location>
        <begin position="647"/>
        <end position="665"/>
    </location>
</feature>
<feature type="domain" description="Mechanosensitive ion channel MscS" evidence="9">
    <location>
        <begin position="965"/>
        <end position="1030"/>
    </location>
</feature>
<gene>
    <name evidence="14" type="primary">mscM</name>
    <name evidence="14" type="ORF">Rcae01_06578</name>
</gene>
<keyword evidence="7" id="KW-0175">Coiled coil</keyword>
<dbReference type="Gene3D" id="3.30.70.100">
    <property type="match status" value="1"/>
</dbReference>
<evidence type="ECO:0000313" key="15">
    <source>
        <dbReference type="Proteomes" id="UP001416858"/>
    </source>
</evidence>
<dbReference type="SUPFAM" id="SSF82689">
    <property type="entry name" value="Mechanosensitive channel protein MscS (YggB), C-terminal domain"/>
    <property type="match status" value="1"/>
</dbReference>
<evidence type="ECO:0000256" key="2">
    <source>
        <dbReference type="ARBA" id="ARBA00008017"/>
    </source>
</evidence>
<accession>A0ABP9W110</accession>
<feature type="transmembrane region" description="Helical" evidence="8">
    <location>
        <begin position="754"/>
        <end position="773"/>
    </location>
</feature>
<dbReference type="InterPro" id="IPR011014">
    <property type="entry name" value="MscS_channel_TM-2"/>
</dbReference>
<dbReference type="SUPFAM" id="SSF82861">
    <property type="entry name" value="Mechanosensitive channel protein MscS (YggB), transmembrane region"/>
    <property type="match status" value="1"/>
</dbReference>
<evidence type="ECO:0000256" key="5">
    <source>
        <dbReference type="ARBA" id="ARBA00022989"/>
    </source>
</evidence>
<sequence length="1153" mass="129762">MLFPVRGRANGRLYRSPEAAWLPLSRFAVLCLTCLIAASITCPVLAQTSETSDSTATVTDNPLEKTDAVDAKTIEAGQAALAASDNLDDTLKTSLEDVYQQAKQNLSSAEASNKNIQQFELMATDAPARMKEIRSQLDSNEVVKWTLDPDASVESIKQQIAETQLALNNAISEDGKLTAEPARRQKRLAEIPTEISAAEKELKQVEEQIAVPALAGEPAVQTQARMTQLRSKRQALKKKIEELKKEQAAYLATSDLLPLQRQLSERKTAQLRSELDAMQSALTQRQRSEVADTMQGLRDDLKQVPEELKPLVQSNIEVTERLNKLVGESSRARIRKTEIEQAYDEVKNSLEVSQDRLEAVGLTDALGLMLRNKRRDFEELSAKYRPRADLQEKIQEHQISVFELEDEAAKVEQQIAEMPADTPESDTELTLLKKRKELLASTIQAQNEILDTMLTADTQRRQLRSVIDEYIDFVDQNVFWIRSSPIFSVSELRYIAPAAAWLADIDNWKSVFDQLLRSFLTRPLRSLIGVLVVLTLVFYRSRLRRWVREFGDEALRTDTTFSCTASALLFSIVLACIWPAFFGFIGWALLGNLAVDPFVTGIGNAFAVTAIFVASRELIKEVCRDKGLAQAHFGWDDSIRKMLRFHLRWYTVLGGTLIFLMMTLYEHPDEQIRATASRLTTIALFLVTAAFNNVIFSVNSPIFTQVRRDNPDSKVYRWRRLIWLVLTGFPIVFTGLALAGFLDTAFNLGRLMQTSFLMLVMLLLVMALAFRWLSLRYRDVARRQARELREKKLAAMQASAAEGLPTDIGIELQEEDKADLPKLDRQTRQLVYVMATVIAISGLALIWSNVLPAIEIFDRIELWQVTVGENMEIETVTLRDLMYSIMVIVVLVYSARNLPGLLELFVLRKTSLDSGARYALTTILRYTLTVVGAFIVLNILSVPWTQLGWLLAAASVGLGFGLQEIVANFVSGIILLLERPVRVGDIVTIDGTTGVVSRIQMRATTVTSWERKELVVPNKDLITGKILNWSLSNVINRLSIEVGVEYDADPNQVREILERVVREHPDVMDDPAPLINFESFGDSSLNFAIRFYLATLDRRVGVTHEVNTAIIKAFREANISIPFPQRDVNFSVKTETMPLGVQLDRSSRNGDRK</sequence>
<evidence type="ECO:0000256" key="6">
    <source>
        <dbReference type="ARBA" id="ARBA00023136"/>
    </source>
</evidence>
<dbReference type="InterPro" id="IPR049278">
    <property type="entry name" value="MS_channel_C"/>
</dbReference>
<dbReference type="InterPro" id="IPR010920">
    <property type="entry name" value="LSM_dom_sf"/>
</dbReference>
<reference evidence="14 15" key="1">
    <citation type="submission" date="2024-02" db="EMBL/GenBank/DDBJ databases">
        <title>Rhodopirellula caenicola NBRC 110016.</title>
        <authorList>
            <person name="Ichikawa N."/>
            <person name="Katano-Makiyama Y."/>
            <person name="Hidaka K."/>
        </authorList>
    </citation>
    <scope>NUCLEOTIDE SEQUENCE [LARGE SCALE GENOMIC DNA]</scope>
    <source>
        <strain evidence="14 15">NBRC 110016</strain>
    </source>
</reference>
<keyword evidence="15" id="KW-1185">Reference proteome</keyword>
<proteinExistence type="inferred from homology"/>
<dbReference type="InterPro" id="IPR052702">
    <property type="entry name" value="MscS-like_channel"/>
</dbReference>
<feature type="transmembrane region" description="Helical" evidence="8">
    <location>
        <begin position="677"/>
        <end position="700"/>
    </location>
</feature>
<keyword evidence="5 8" id="KW-1133">Transmembrane helix</keyword>
<feature type="transmembrane region" description="Helical" evidence="8">
    <location>
        <begin position="721"/>
        <end position="742"/>
    </location>
</feature>
<dbReference type="SUPFAM" id="SSF50182">
    <property type="entry name" value="Sm-like ribonucleoproteins"/>
    <property type="match status" value="1"/>
</dbReference>
<protein>
    <submittedName>
        <fullName evidence="14">Miniconductance mechanosensitive channel MscM</fullName>
    </submittedName>
</protein>
<evidence type="ECO:0000259" key="9">
    <source>
        <dbReference type="Pfam" id="PF00924"/>
    </source>
</evidence>
<dbReference type="InterPro" id="IPR011066">
    <property type="entry name" value="MscS_channel_C_sf"/>
</dbReference>
<dbReference type="PANTHER" id="PTHR30347">
    <property type="entry name" value="POTASSIUM CHANNEL RELATED"/>
    <property type="match status" value="1"/>
</dbReference>
<feature type="transmembrane region" description="Helical" evidence="8">
    <location>
        <begin position="923"/>
        <end position="944"/>
    </location>
</feature>
<dbReference type="InterPro" id="IPR006685">
    <property type="entry name" value="MscS_channel_2nd"/>
</dbReference>
<comment type="similarity">
    <text evidence="2">Belongs to the MscS (TC 1.A.23) family.</text>
</comment>
<feature type="transmembrane region" description="Helical" evidence="8">
    <location>
        <begin position="881"/>
        <end position="902"/>
    </location>
</feature>
<dbReference type="Gene3D" id="1.10.287.1260">
    <property type="match status" value="1"/>
</dbReference>
<evidence type="ECO:0000256" key="8">
    <source>
        <dbReference type="SAM" id="Phobius"/>
    </source>
</evidence>
<organism evidence="14 15">
    <name type="scientific">Novipirellula caenicola</name>
    <dbReference type="NCBI Taxonomy" id="1536901"/>
    <lineage>
        <taxon>Bacteria</taxon>
        <taxon>Pseudomonadati</taxon>
        <taxon>Planctomycetota</taxon>
        <taxon>Planctomycetia</taxon>
        <taxon>Pirellulales</taxon>
        <taxon>Pirellulaceae</taxon>
        <taxon>Novipirellula</taxon>
    </lineage>
</organism>
<feature type="transmembrane region" description="Helical" evidence="8">
    <location>
        <begin position="830"/>
        <end position="850"/>
    </location>
</feature>
<evidence type="ECO:0000259" key="12">
    <source>
        <dbReference type="Pfam" id="PF21082"/>
    </source>
</evidence>
<dbReference type="Pfam" id="PF12794">
    <property type="entry name" value="MscS_TM"/>
    <property type="match status" value="1"/>
</dbReference>
<feature type="domain" description="Mechanosensitive ion channel MscS porin" evidence="11">
    <location>
        <begin position="80"/>
        <end position="303"/>
    </location>
</feature>
<comment type="subcellular location">
    <subcellularLocation>
        <location evidence="1">Cell membrane</location>
        <topology evidence="1">Multi-pass membrane protein</topology>
    </subcellularLocation>
</comment>
<keyword evidence="3" id="KW-1003">Cell membrane</keyword>